<evidence type="ECO:0000256" key="5">
    <source>
        <dbReference type="SAM" id="MobiDB-lite"/>
    </source>
</evidence>
<dbReference type="InterPro" id="IPR000064">
    <property type="entry name" value="NLP_P60_dom"/>
</dbReference>
<evidence type="ECO:0000313" key="8">
    <source>
        <dbReference type="EMBL" id="MBP2028485.1"/>
    </source>
</evidence>
<dbReference type="InterPro" id="IPR011055">
    <property type="entry name" value="Dup_hybrid_motif"/>
</dbReference>
<dbReference type="Pfam" id="PF00877">
    <property type="entry name" value="NLPC_P60"/>
    <property type="match status" value="1"/>
</dbReference>
<evidence type="ECO:0000313" key="9">
    <source>
        <dbReference type="Proteomes" id="UP001314903"/>
    </source>
</evidence>
<keyword evidence="6" id="KW-0472">Membrane</keyword>
<proteinExistence type="inferred from homology"/>
<gene>
    <name evidence="8" type="ORF">J2Z35_002310</name>
</gene>
<feature type="compositionally biased region" description="Polar residues" evidence="5">
    <location>
        <begin position="337"/>
        <end position="346"/>
    </location>
</feature>
<comment type="similarity">
    <text evidence="1">Belongs to the peptidase C40 family.</text>
</comment>
<sequence length="893" mass="102345">MAKKLTSKDKIINKMTKDGLEELNITKRTKENISNRIKDISLERKKEKLGLKTQNIDKKKKNIKKKMQKQNKNSNFDSVESYSKVNNPGYEKGNFISSSDTSIGKNIKSSNKKSFRPSKKSTDELNYSKIKVQVDKTRFKFKHISDKAKLQGKSVRFSNSHIKELQHKHSNLSLKNKKLQNKLNYGVREKIGDSLEEDDNSLQADTFKTVNSSNQKLQNLSKSVRKIKVNHNNKKAKEKIKNDLLDNRNKFQSSRLQFDESKKEKHPSKFLLSPTYYTFRFAKESTLDSIEKDKSLHSETSKFVTDSKNIIGTKINTVRKLGNLREKSKTQKDLNKSKSALNQQNKDIIQHEKKRNLNQFSKAEKKKLQKLIYKKHYAKAFKSSELKKSSETFEINQSRFVMLIKSSKAAMVRVVTALSSLLGIPLVIAFFFACVFMLLVSMSSIGGAVVASIVYQSSDIEITKTNGYFSELEVDLAIDIIDTEQNHPGYDEYEYSLDNIGHDPHMIASYLSVIFSHGFELEDSKVKSEIEDLFSTMYRLERIPRTEIRYSGETSYTVTILRTVLNTKPLEDVIDSKFGLLGVKEKISYKMFYEAKGSFTFMKSPILDDWKPDVIRKFGYSLEPDTRQKIFYPAIDIQPTGEKVFALVDGIISFGNSEFGEYLEILTFAGNRVRYFNVSNFLVEEGYEVNSGEELCSIAESSNDTYMSSFLTVQLIDKFDNYLDPYFYLLSNTDTLSDAYIVDFSQNNNYSNNPNYTFPNDVDFENYDEWVKALLEESQKHLGKRYVFGANGPNTFDCSSFVTWTFTHSGVKHMPRTTAQGIYNSTQRISKEELRPGDIVFFTGTYNAGRPVTHVGIYVGNGTMIHAGDPVQYANLNSSYWQKHYYGAGRVTP</sequence>
<evidence type="ECO:0000256" key="1">
    <source>
        <dbReference type="ARBA" id="ARBA00007074"/>
    </source>
</evidence>
<feature type="compositionally biased region" description="Basic and acidic residues" evidence="5">
    <location>
        <begin position="327"/>
        <end position="336"/>
    </location>
</feature>
<dbReference type="InterPro" id="IPR038765">
    <property type="entry name" value="Papain-like_cys_pep_sf"/>
</dbReference>
<protein>
    <submittedName>
        <fullName evidence="8">Cell wall-associated NlpC family hydrolase</fullName>
    </submittedName>
</protein>
<keyword evidence="6" id="KW-1133">Transmembrane helix</keyword>
<dbReference type="GO" id="GO:0016787">
    <property type="term" value="F:hydrolase activity"/>
    <property type="evidence" value="ECO:0007669"/>
    <property type="project" value="UniProtKB-KW"/>
</dbReference>
<keyword evidence="4" id="KW-0788">Thiol protease</keyword>
<dbReference type="RefSeq" id="WP_209661536.1">
    <property type="nucleotide sequence ID" value="NZ_JAGGLI010000030.1"/>
</dbReference>
<evidence type="ECO:0000259" key="7">
    <source>
        <dbReference type="PROSITE" id="PS51935"/>
    </source>
</evidence>
<feature type="compositionally biased region" description="Basic residues" evidence="5">
    <location>
        <begin position="110"/>
        <end position="119"/>
    </location>
</feature>
<evidence type="ECO:0000256" key="4">
    <source>
        <dbReference type="ARBA" id="ARBA00022807"/>
    </source>
</evidence>
<dbReference type="Proteomes" id="UP001314903">
    <property type="component" value="Unassembled WGS sequence"/>
</dbReference>
<dbReference type="Gene3D" id="3.90.1720.10">
    <property type="entry name" value="endopeptidase domain like (from Nostoc punctiforme)"/>
    <property type="match status" value="1"/>
</dbReference>
<dbReference type="SUPFAM" id="SSF51261">
    <property type="entry name" value="Duplicated hybrid motif"/>
    <property type="match status" value="1"/>
</dbReference>
<evidence type="ECO:0000256" key="2">
    <source>
        <dbReference type="ARBA" id="ARBA00022670"/>
    </source>
</evidence>
<dbReference type="PANTHER" id="PTHR47053:SF5">
    <property type="entry name" value="BIFUNCTIONAL MURAMIDASE_DL-ENDOPEPTIDASE CWLT"/>
    <property type="match status" value="1"/>
</dbReference>
<keyword evidence="9" id="KW-1185">Reference proteome</keyword>
<dbReference type="InterPro" id="IPR051202">
    <property type="entry name" value="Peptidase_C40"/>
</dbReference>
<feature type="region of interest" description="Disordered" evidence="5">
    <location>
        <begin position="327"/>
        <end position="346"/>
    </location>
</feature>
<keyword evidence="2" id="KW-0645">Protease</keyword>
<keyword evidence="3 8" id="KW-0378">Hydrolase</keyword>
<feature type="domain" description="NlpC/P60" evidence="7">
    <location>
        <begin position="768"/>
        <end position="892"/>
    </location>
</feature>
<evidence type="ECO:0000256" key="6">
    <source>
        <dbReference type="SAM" id="Phobius"/>
    </source>
</evidence>
<dbReference type="PANTHER" id="PTHR47053">
    <property type="entry name" value="MUREIN DD-ENDOPEPTIDASE MEPH-RELATED"/>
    <property type="match status" value="1"/>
</dbReference>
<organism evidence="8 9">
    <name type="scientific">Acetoanaerobium pronyense</name>
    <dbReference type="NCBI Taxonomy" id="1482736"/>
    <lineage>
        <taxon>Bacteria</taxon>
        <taxon>Bacillati</taxon>
        <taxon>Bacillota</taxon>
        <taxon>Clostridia</taxon>
        <taxon>Peptostreptococcales</taxon>
        <taxon>Filifactoraceae</taxon>
        <taxon>Acetoanaerobium</taxon>
    </lineage>
</organism>
<dbReference type="Gene3D" id="2.70.70.10">
    <property type="entry name" value="Glucose Permease (Domain IIA)"/>
    <property type="match status" value="1"/>
</dbReference>
<dbReference type="PROSITE" id="PS51935">
    <property type="entry name" value="NLPC_P60"/>
    <property type="match status" value="1"/>
</dbReference>
<dbReference type="SUPFAM" id="SSF54001">
    <property type="entry name" value="Cysteine proteinases"/>
    <property type="match status" value="1"/>
</dbReference>
<feature type="compositionally biased region" description="Polar residues" evidence="5">
    <location>
        <begin position="76"/>
        <end position="86"/>
    </location>
</feature>
<keyword evidence="6" id="KW-0812">Transmembrane</keyword>
<dbReference type="NCBIfam" id="NF045974">
    <property type="entry name" value="conju_CD1108"/>
    <property type="match status" value="1"/>
</dbReference>
<name>A0ABS4KMB5_9FIRM</name>
<accession>A0ABS4KMB5</accession>
<comment type="caution">
    <text evidence="8">The sequence shown here is derived from an EMBL/GenBank/DDBJ whole genome shotgun (WGS) entry which is preliminary data.</text>
</comment>
<evidence type="ECO:0000256" key="3">
    <source>
        <dbReference type="ARBA" id="ARBA00022801"/>
    </source>
</evidence>
<reference evidence="8 9" key="1">
    <citation type="submission" date="2021-03" db="EMBL/GenBank/DDBJ databases">
        <title>Genomic Encyclopedia of Type Strains, Phase IV (KMG-IV): sequencing the most valuable type-strain genomes for metagenomic binning, comparative biology and taxonomic classification.</title>
        <authorList>
            <person name="Goeker M."/>
        </authorList>
    </citation>
    <scope>NUCLEOTIDE SEQUENCE [LARGE SCALE GENOMIC DNA]</scope>
    <source>
        <strain evidence="8 9">DSM 27512</strain>
    </source>
</reference>
<feature type="compositionally biased region" description="Basic residues" evidence="5">
    <location>
        <begin position="58"/>
        <end position="69"/>
    </location>
</feature>
<feature type="transmembrane region" description="Helical" evidence="6">
    <location>
        <begin position="414"/>
        <end position="440"/>
    </location>
</feature>
<dbReference type="EMBL" id="JAGGLI010000030">
    <property type="protein sequence ID" value="MBP2028485.1"/>
    <property type="molecule type" value="Genomic_DNA"/>
</dbReference>
<feature type="region of interest" description="Disordered" evidence="5">
    <location>
        <begin position="55"/>
        <end position="123"/>
    </location>
</feature>